<organism evidence="2 3">
    <name type="scientific">Brachionus calyciflorus</name>
    <dbReference type="NCBI Taxonomy" id="104777"/>
    <lineage>
        <taxon>Eukaryota</taxon>
        <taxon>Metazoa</taxon>
        <taxon>Spiralia</taxon>
        <taxon>Gnathifera</taxon>
        <taxon>Rotifera</taxon>
        <taxon>Eurotatoria</taxon>
        <taxon>Monogononta</taxon>
        <taxon>Pseudotrocha</taxon>
        <taxon>Ploima</taxon>
        <taxon>Brachionidae</taxon>
        <taxon>Brachionus</taxon>
    </lineage>
</organism>
<dbReference type="AlphaFoldDB" id="A0A813UGZ9"/>
<evidence type="ECO:0000313" key="2">
    <source>
        <dbReference type="EMBL" id="CAF0829256.1"/>
    </source>
</evidence>
<dbReference type="OrthoDB" id="8191755at2759"/>
<evidence type="ECO:0000256" key="1">
    <source>
        <dbReference type="SAM" id="MobiDB-lite"/>
    </source>
</evidence>
<evidence type="ECO:0008006" key="4">
    <source>
        <dbReference type="Google" id="ProtNLM"/>
    </source>
</evidence>
<feature type="compositionally biased region" description="Acidic residues" evidence="1">
    <location>
        <begin position="151"/>
        <end position="160"/>
    </location>
</feature>
<evidence type="ECO:0000313" key="3">
    <source>
        <dbReference type="Proteomes" id="UP000663879"/>
    </source>
</evidence>
<comment type="caution">
    <text evidence="2">The sequence shown here is derived from an EMBL/GenBank/DDBJ whole genome shotgun (WGS) entry which is preliminary data.</text>
</comment>
<accession>A0A813UGZ9</accession>
<reference evidence="2" key="1">
    <citation type="submission" date="2021-02" db="EMBL/GenBank/DDBJ databases">
        <authorList>
            <person name="Nowell W R."/>
        </authorList>
    </citation>
    <scope>NUCLEOTIDE SEQUENCE</scope>
    <source>
        <strain evidence="2">Ploen Becks lab</strain>
    </source>
</reference>
<feature type="region of interest" description="Disordered" evidence="1">
    <location>
        <begin position="151"/>
        <end position="222"/>
    </location>
</feature>
<dbReference type="Proteomes" id="UP000663879">
    <property type="component" value="Unassembled WGS sequence"/>
</dbReference>
<dbReference type="EMBL" id="CAJNOC010001040">
    <property type="protein sequence ID" value="CAF0829256.1"/>
    <property type="molecule type" value="Genomic_DNA"/>
</dbReference>
<keyword evidence="3" id="KW-1185">Reference proteome</keyword>
<protein>
    <recommendedName>
        <fullName evidence="4">HTH CENPB-type domain-containing protein</fullName>
    </recommendedName>
</protein>
<sequence length="222" mass="25628">MFNFHRRSMHAWVKLKTKIKKLNSRVSRFHVNHLRPLNYQQMEREIIEWIDESRANGACLSGKSSIGWLSKFWKRNNLVLRKISSRGRALPANSVDVIRTFIRKANDANVKRSLDQMYNLDETTIYLDSSENYTYEKKGQNVGPIDEYLETNDGENDIDGIDNHCETDDEVNDQDDDEEEISEDGGLDEDEVESSNDSIDGKVESNVEYDTENEPIGKLTSD</sequence>
<name>A0A813UGZ9_9BILA</name>
<feature type="compositionally biased region" description="Acidic residues" evidence="1">
    <location>
        <begin position="167"/>
        <end position="194"/>
    </location>
</feature>
<proteinExistence type="predicted"/>
<gene>
    <name evidence="2" type="ORF">OXX778_LOCUS7876</name>
</gene>